<dbReference type="RefSeq" id="YP_009218153.1">
    <property type="nucleotide sequence ID" value="NC_029008.1"/>
</dbReference>
<dbReference type="GO" id="GO:0030420">
    <property type="term" value="P:establishment of competence for transformation"/>
    <property type="evidence" value="ECO:0007669"/>
    <property type="project" value="UniProtKB-KW"/>
</dbReference>
<dbReference type="Pfam" id="PF01510">
    <property type="entry name" value="Amidase_2"/>
    <property type="match status" value="1"/>
</dbReference>
<dbReference type="OrthoDB" id="6433at10239"/>
<keyword evidence="5" id="KW-0732">Signal</keyword>
<dbReference type="Gene3D" id="2.30.30.40">
    <property type="entry name" value="SH3 Domains"/>
    <property type="match status" value="1"/>
</dbReference>
<dbReference type="KEGG" id="vg:26648634"/>
<gene>
    <name evidence="11" type="primary">lys</name>
    <name evidence="11" type="ORF">XO28_0020</name>
</gene>
<evidence type="ECO:0000256" key="2">
    <source>
        <dbReference type="ARBA" id="ARBA00011901"/>
    </source>
</evidence>
<dbReference type="GO" id="GO:0001897">
    <property type="term" value="P:symbiont-mediated cytolysis of host cell"/>
    <property type="evidence" value="ECO:0007669"/>
    <property type="project" value="UniProtKB-ARBA"/>
</dbReference>
<dbReference type="InterPro" id="IPR051206">
    <property type="entry name" value="NAMLAA_amidase_2"/>
</dbReference>
<comment type="catalytic activity">
    <reaction evidence="1">
        <text>Hydrolyzes the link between N-acetylmuramoyl residues and L-amino acid residues in certain cell-wall glycopeptides.</text>
        <dbReference type="EC" id="3.5.1.28"/>
    </reaction>
</comment>
<evidence type="ECO:0000256" key="6">
    <source>
        <dbReference type="ARBA" id="ARBA00022801"/>
    </source>
</evidence>
<feature type="domain" description="N-acetylmuramoyl-L-alanine amidase" evidence="10">
    <location>
        <begin position="13"/>
        <end position="154"/>
    </location>
</feature>
<dbReference type="EC" id="3.5.1.28" evidence="2"/>
<dbReference type="PANTHER" id="PTHR30417:SF11">
    <property type="entry name" value="N-ACETYLMURAMOYL-L-ALANINE AMIDASE XLYA"/>
    <property type="match status" value="1"/>
</dbReference>
<proteinExistence type="predicted"/>
<dbReference type="GO" id="GO:0071555">
    <property type="term" value="P:cell wall organization"/>
    <property type="evidence" value="ECO:0007669"/>
    <property type="project" value="UniProtKB-KW"/>
</dbReference>
<dbReference type="GeneID" id="26648634"/>
<evidence type="ECO:0000256" key="7">
    <source>
        <dbReference type="ARBA" id="ARBA00022969"/>
    </source>
</evidence>
<dbReference type="InterPro" id="IPR002502">
    <property type="entry name" value="Amidase_domain"/>
</dbReference>
<dbReference type="InterPro" id="IPR036505">
    <property type="entry name" value="Amidase/PGRP_sf"/>
</dbReference>
<accession>A0A0S2MV84</accession>
<evidence type="ECO:0000256" key="9">
    <source>
        <dbReference type="ARBA" id="ARBA00023316"/>
    </source>
</evidence>
<sequence>MEIRKMLVPESRYSVLCPNPMNPTEITFHNTYNDATALNERNNVANNSTGTSFHIAVDDKEAIQLIPFDRNAWHAGDGNGQGNRHSIGVEICYSMSGGERYRKAELNAIQVIRQLMDMFNIPISKVKTHQERNGKYCPHRMINEGRVQWFKQQLVSGATIQNPETPQIPQPPITSGTGIVYITGKNVNLRKGPGTQYDSIRKLNAPENYKVWGRSGGWLNLGGDQWVYENSEWLYFEADGQSSETLVADKRVVSKVNGLRFYSRPSWTDSDVAGTVDVGLGFTIIDKVEVNGSPQYKVKNSKGNIFYITASPTYVEIK</sequence>
<keyword evidence="12" id="KW-1185">Reference proteome</keyword>
<dbReference type="GO" id="GO:0009253">
    <property type="term" value="P:peptidoglycan catabolic process"/>
    <property type="evidence" value="ECO:0007669"/>
    <property type="project" value="InterPro"/>
</dbReference>
<keyword evidence="7" id="KW-0749">Sporulation</keyword>
<dbReference type="PANTHER" id="PTHR30417">
    <property type="entry name" value="N-ACETYLMURAMOYL-L-ALANINE AMIDASE AMID"/>
    <property type="match status" value="1"/>
</dbReference>
<keyword evidence="9" id="KW-0961">Cell wall biogenesis/degradation</keyword>
<name>A0A0S2MV84_9CAUD</name>
<evidence type="ECO:0000259" key="10">
    <source>
        <dbReference type="SMART" id="SM00644"/>
    </source>
</evidence>
<dbReference type="SUPFAM" id="SSF55846">
    <property type="entry name" value="N-acetylmuramoyl-L-alanine amidase-like"/>
    <property type="match status" value="1"/>
</dbReference>
<dbReference type="GO" id="GO:0009254">
    <property type="term" value="P:peptidoglycan turnover"/>
    <property type="evidence" value="ECO:0007669"/>
    <property type="project" value="TreeGrafter"/>
</dbReference>
<dbReference type="GO" id="GO:0042742">
    <property type="term" value="P:defense response to bacterium"/>
    <property type="evidence" value="ECO:0007669"/>
    <property type="project" value="UniProtKB-KW"/>
</dbReference>
<keyword evidence="8" id="KW-0178">Competence</keyword>
<evidence type="ECO:0000313" key="12">
    <source>
        <dbReference type="Proteomes" id="UP000203057"/>
    </source>
</evidence>
<reference evidence="11 12" key="1">
    <citation type="submission" date="2015-10" db="EMBL/GenBank/DDBJ databases">
        <title>Whole Genome sequencing of Bacillus ACT Group Temperature Bacteriophages.</title>
        <authorList>
            <person name="Fouts D.E."/>
            <person name="Rasko D.A."/>
            <person name="Cer R.R."/>
            <person name="Jiang L."/>
            <person name="Fedorova N.B."/>
            <person name="Shvartsbeyn A."/>
            <person name="Read T.D."/>
            <person name="Gill S.R."/>
            <person name="Klumpp J."/>
            <person name="Calendar R."/>
        </authorList>
    </citation>
    <scope>NUCLEOTIDE SEQUENCE [LARGE SCALE GENOMIC DNA]</scope>
</reference>
<dbReference type="SMART" id="SM00644">
    <property type="entry name" value="Ami_2"/>
    <property type="match status" value="1"/>
</dbReference>
<organism evidence="11 12">
    <name type="scientific">Bacillus phage phi4J1</name>
    <dbReference type="NCBI Taxonomy" id="1643326"/>
    <lineage>
        <taxon>Viruses</taxon>
        <taxon>Duplodnaviria</taxon>
        <taxon>Heunggongvirae</taxon>
        <taxon>Uroviricota</taxon>
        <taxon>Caudoviricetes</taxon>
        <taxon>Rockvillevirus</taxon>
        <taxon>Rockvillevirus phi4J1</taxon>
    </lineage>
</organism>
<evidence type="ECO:0000256" key="8">
    <source>
        <dbReference type="ARBA" id="ARBA00023287"/>
    </source>
</evidence>
<evidence type="ECO:0000256" key="1">
    <source>
        <dbReference type="ARBA" id="ARBA00001561"/>
    </source>
</evidence>
<protein>
    <recommendedName>
        <fullName evidence="2">N-acetylmuramoyl-L-alanine amidase</fullName>
        <ecNumber evidence="2">3.5.1.28</ecNumber>
    </recommendedName>
</protein>
<dbReference type="CDD" id="cd06583">
    <property type="entry name" value="PGRP"/>
    <property type="match status" value="1"/>
</dbReference>
<dbReference type="GO" id="GO:0008745">
    <property type="term" value="F:N-acetylmuramoyl-L-alanine amidase activity"/>
    <property type="evidence" value="ECO:0007669"/>
    <property type="project" value="UniProtKB-EC"/>
</dbReference>
<keyword evidence="6 11" id="KW-0378">Hydrolase</keyword>
<evidence type="ECO:0000256" key="3">
    <source>
        <dbReference type="ARBA" id="ARBA00022529"/>
    </source>
</evidence>
<keyword evidence="3" id="KW-0929">Antimicrobial</keyword>
<dbReference type="Proteomes" id="UP000203057">
    <property type="component" value="Segment"/>
</dbReference>
<dbReference type="GO" id="GO:0030435">
    <property type="term" value="P:sporulation resulting in formation of a cellular spore"/>
    <property type="evidence" value="ECO:0007669"/>
    <property type="project" value="UniProtKB-KW"/>
</dbReference>
<dbReference type="EMBL" id="KT970645">
    <property type="protein sequence ID" value="ALO79846.1"/>
    <property type="molecule type" value="Genomic_DNA"/>
</dbReference>
<evidence type="ECO:0000256" key="4">
    <source>
        <dbReference type="ARBA" id="ARBA00022638"/>
    </source>
</evidence>
<evidence type="ECO:0000313" key="11">
    <source>
        <dbReference type="EMBL" id="ALO79846.1"/>
    </source>
</evidence>
<dbReference type="Gene3D" id="3.40.80.10">
    <property type="entry name" value="Peptidoglycan recognition protein-like"/>
    <property type="match status" value="1"/>
</dbReference>
<keyword evidence="4" id="KW-0081">Bacteriolytic enzyme</keyword>
<evidence type="ECO:0000256" key="5">
    <source>
        <dbReference type="ARBA" id="ARBA00022729"/>
    </source>
</evidence>
<dbReference type="FunFam" id="3.40.80.10:FF:000007">
    <property type="entry name" value="N-acetylmuramoyl-L-alanine amidase XlyA"/>
    <property type="match status" value="1"/>
</dbReference>